<feature type="transmembrane region" description="Helical" evidence="5">
    <location>
        <begin position="389"/>
        <end position="408"/>
    </location>
</feature>
<accession>A0AB39YHR4</accession>
<reference evidence="6" key="1">
    <citation type="submission" date="2024-08" db="EMBL/GenBank/DDBJ databases">
        <authorList>
            <person name="Yu S.T."/>
        </authorList>
    </citation>
    <scope>NUCLEOTIDE SEQUENCE</scope>
    <source>
        <strain evidence="6">R33</strain>
    </source>
</reference>
<feature type="transmembrane region" description="Helical" evidence="5">
    <location>
        <begin position="277"/>
        <end position="298"/>
    </location>
</feature>
<keyword evidence="4 5" id="KW-0472">Membrane</keyword>
<organism evidence="6">
    <name type="scientific">Streptomyces sp. R33</name>
    <dbReference type="NCBI Taxonomy" id="3238629"/>
    <lineage>
        <taxon>Bacteria</taxon>
        <taxon>Bacillati</taxon>
        <taxon>Actinomycetota</taxon>
        <taxon>Actinomycetes</taxon>
        <taxon>Kitasatosporales</taxon>
        <taxon>Streptomycetaceae</taxon>
        <taxon>Streptomyces</taxon>
    </lineage>
</organism>
<dbReference type="GO" id="GO:0015179">
    <property type="term" value="F:L-amino acid transmembrane transporter activity"/>
    <property type="evidence" value="ECO:0007669"/>
    <property type="project" value="TreeGrafter"/>
</dbReference>
<dbReference type="InterPro" id="IPR002293">
    <property type="entry name" value="AA/rel_permease1"/>
</dbReference>
<keyword evidence="3 5" id="KW-1133">Transmembrane helix</keyword>
<sequence>MPGTVRAAPRAGLTPTDVTIMVVGIVLGIGIFKTPSLVAQYSSDETVFVLLWLLGGLITVIGSVCYAELGSARPDSGGEYAFLREAYGPRVALLFAWARCTVIQPGAIAGAAFVMGDYANVVWPLGTYGPGVYALASVTVFTLVNYVGTTPGKLTQKVVEVITVLSMLGIFIAAFVATVPAPREGTPHDVSLGSTGLAMMFILLTYGGWNEAAYLSGELEDARRTMARALVMGVVVVIGVSLAINFAYLHVLGLDGIRDSNAVGSAMMRVVAGDTGATITGVVVVLSTLTTLNGLIITGSRSYYALGRDVAALRSIGTWKEHGSTPANALVLQGAVSAALVVFGAATRVGFQSMVAYTSPVFWFFMLLVSLSVYIFRRRETGGESHYRVPLYPVTPALFALSCLWVLWSSLFYAGWGAIIGVAVLLAGTPLLFLDPARSS</sequence>
<dbReference type="PIRSF" id="PIRSF006060">
    <property type="entry name" value="AA_transporter"/>
    <property type="match status" value="1"/>
</dbReference>
<proteinExistence type="predicted"/>
<dbReference type="EMBL" id="CP165727">
    <property type="protein sequence ID" value="XDV68077.1"/>
    <property type="molecule type" value="Genomic_DNA"/>
</dbReference>
<dbReference type="PANTHER" id="PTHR11785:SF512">
    <property type="entry name" value="SOBREMESA, ISOFORM B"/>
    <property type="match status" value="1"/>
</dbReference>
<dbReference type="InterPro" id="IPR050598">
    <property type="entry name" value="AminoAcid_Transporter"/>
</dbReference>
<evidence type="ECO:0000256" key="4">
    <source>
        <dbReference type="ARBA" id="ARBA00023136"/>
    </source>
</evidence>
<feature type="transmembrane region" description="Helical" evidence="5">
    <location>
        <begin position="414"/>
        <end position="434"/>
    </location>
</feature>
<evidence type="ECO:0000256" key="2">
    <source>
        <dbReference type="ARBA" id="ARBA00022692"/>
    </source>
</evidence>
<feature type="transmembrane region" description="Helical" evidence="5">
    <location>
        <begin position="91"/>
        <end position="115"/>
    </location>
</feature>
<dbReference type="RefSeq" id="WP_369779698.1">
    <property type="nucleotide sequence ID" value="NZ_CP165727.1"/>
</dbReference>
<dbReference type="Pfam" id="PF13520">
    <property type="entry name" value="AA_permease_2"/>
    <property type="match status" value="1"/>
</dbReference>
<dbReference type="AlphaFoldDB" id="A0AB39YHR4"/>
<feature type="transmembrane region" description="Helical" evidence="5">
    <location>
        <begin position="330"/>
        <end position="351"/>
    </location>
</feature>
<protein>
    <submittedName>
        <fullName evidence="6">APC family permease</fullName>
    </submittedName>
</protein>
<evidence type="ECO:0000256" key="3">
    <source>
        <dbReference type="ARBA" id="ARBA00022989"/>
    </source>
</evidence>
<dbReference type="Gene3D" id="1.20.1740.10">
    <property type="entry name" value="Amino acid/polyamine transporter I"/>
    <property type="match status" value="1"/>
</dbReference>
<evidence type="ECO:0000313" key="6">
    <source>
        <dbReference type="EMBL" id="XDV68077.1"/>
    </source>
</evidence>
<feature type="transmembrane region" description="Helical" evidence="5">
    <location>
        <begin position="47"/>
        <end position="70"/>
    </location>
</feature>
<feature type="transmembrane region" description="Helical" evidence="5">
    <location>
        <begin position="158"/>
        <end position="178"/>
    </location>
</feature>
<comment type="subcellular location">
    <subcellularLocation>
        <location evidence="1">Membrane</location>
        <topology evidence="1">Multi-pass membrane protein</topology>
    </subcellularLocation>
</comment>
<dbReference type="GO" id="GO:0016020">
    <property type="term" value="C:membrane"/>
    <property type="evidence" value="ECO:0007669"/>
    <property type="project" value="UniProtKB-SubCell"/>
</dbReference>
<feature type="transmembrane region" description="Helical" evidence="5">
    <location>
        <begin position="229"/>
        <end position="251"/>
    </location>
</feature>
<name>A0AB39YHR4_9ACTN</name>
<keyword evidence="2 5" id="KW-0812">Transmembrane</keyword>
<evidence type="ECO:0000256" key="5">
    <source>
        <dbReference type="SAM" id="Phobius"/>
    </source>
</evidence>
<feature type="transmembrane region" description="Helical" evidence="5">
    <location>
        <begin position="357"/>
        <end position="377"/>
    </location>
</feature>
<feature type="transmembrane region" description="Helical" evidence="5">
    <location>
        <begin position="190"/>
        <end position="209"/>
    </location>
</feature>
<feature type="transmembrane region" description="Helical" evidence="5">
    <location>
        <begin position="12"/>
        <end position="32"/>
    </location>
</feature>
<dbReference type="PANTHER" id="PTHR11785">
    <property type="entry name" value="AMINO ACID TRANSPORTER"/>
    <property type="match status" value="1"/>
</dbReference>
<feature type="transmembrane region" description="Helical" evidence="5">
    <location>
        <begin position="127"/>
        <end position="146"/>
    </location>
</feature>
<gene>
    <name evidence="6" type="ORF">AB5J51_36685</name>
</gene>
<evidence type="ECO:0000256" key="1">
    <source>
        <dbReference type="ARBA" id="ARBA00004141"/>
    </source>
</evidence>